<dbReference type="Proteomes" id="UP000001194">
    <property type="component" value="Unassembled WGS sequence"/>
</dbReference>
<reference evidence="2 3" key="1">
    <citation type="journal article" date="2008" name="Nature">
        <title>The genome of Laccaria bicolor provides insights into mycorrhizal symbiosis.</title>
        <authorList>
            <person name="Martin F."/>
            <person name="Aerts A."/>
            <person name="Ahren D."/>
            <person name="Brun A."/>
            <person name="Danchin E.G.J."/>
            <person name="Duchaussoy F."/>
            <person name="Gibon J."/>
            <person name="Kohler A."/>
            <person name="Lindquist E."/>
            <person name="Pereda V."/>
            <person name="Salamov A."/>
            <person name="Shapiro H.J."/>
            <person name="Wuyts J."/>
            <person name="Blaudez D."/>
            <person name="Buee M."/>
            <person name="Brokstein P."/>
            <person name="Canbaeck B."/>
            <person name="Cohen D."/>
            <person name="Courty P.E."/>
            <person name="Coutinho P.M."/>
            <person name="Delaruelle C."/>
            <person name="Detter J.C."/>
            <person name="Deveau A."/>
            <person name="DiFazio S."/>
            <person name="Duplessis S."/>
            <person name="Fraissinet-Tachet L."/>
            <person name="Lucic E."/>
            <person name="Frey-Klett P."/>
            <person name="Fourrey C."/>
            <person name="Feussner I."/>
            <person name="Gay G."/>
            <person name="Grimwood J."/>
            <person name="Hoegger P.J."/>
            <person name="Jain P."/>
            <person name="Kilaru S."/>
            <person name="Labbe J."/>
            <person name="Lin Y.C."/>
            <person name="Legue V."/>
            <person name="Le Tacon F."/>
            <person name="Marmeisse R."/>
            <person name="Melayah D."/>
            <person name="Montanini B."/>
            <person name="Muratet M."/>
            <person name="Nehls U."/>
            <person name="Niculita-Hirzel H."/>
            <person name="Oudot-Le Secq M.P."/>
            <person name="Peter M."/>
            <person name="Quesneville H."/>
            <person name="Rajashekar B."/>
            <person name="Reich M."/>
            <person name="Rouhier N."/>
            <person name="Schmutz J."/>
            <person name="Yin T."/>
            <person name="Chalot M."/>
            <person name="Henrissat B."/>
            <person name="Kuees U."/>
            <person name="Lucas S."/>
            <person name="Van de Peer Y."/>
            <person name="Podila G.K."/>
            <person name="Polle A."/>
            <person name="Pukkila P.J."/>
            <person name="Richardson P.M."/>
            <person name="Rouze P."/>
            <person name="Sanders I.R."/>
            <person name="Stajich J.E."/>
            <person name="Tunlid A."/>
            <person name="Tuskan G."/>
            <person name="Grigoriev I.V."/>
        </authorList>
    </citation>
    <scope>NUCLEOTIDE SEQUENCE [LARGE SCALE GENOMIC DNA]</scope>
    <source>
        <strain evidence="3">S238N-H82 / ATCC MYA-4686</strain>
    </source>
</reference>
<protein>
    <submittedName>
        <fullName evidence="2">Predicted protein</fullName>
    </submittedName>
</protein>
<dbReference type="EMBL" id="DS547096">
    <property type="protein sequence ID" value="EDR10767.1"/>
    <property type="molecule type" value="Genomic_DNA"/>
</dbReference>
<dbReference type="InParanoid" id="B0D2K5"/>
<organism evidence="3">
    <name type="scientific">Laccaria bicolor (strain S238N-H82 / ATCC MYA-4686)</name>
    <name type="common">Bicoloured deceiver</name>
    <name type="synonym">Laccaria laccata var. bicolor</name>
    <dbReference type="NCBI Taxonomy" id="486041"/>
    <lineage>
        <taxon>Eukaryota</taxon>
        <taxon>Fungi</taxon>
        <taxon>Dikarya</taxon>
        <taxon>Basidiomycota</taxon>
        <taxon>Agaricomycotina</taxon>
        <taxon>Agaricomycetes</taxon>
        <taxon>Agaricomycetidae</taxon>
        <taxon>Agaricales</taxon>
        <taxon>Agaricineae</taxon>
        <taxon>Hydnangiaceae</taxon>
        <taxon>Laccaria</taxon>
    </lineage>
</organism>
<dbReference type="RefSeq" id="XP_001878068.1">
    <property type="nucleotide sequence ID" value="XM_001878033.1"/>
</dbReference>
<sequence>MQASPPQAPQSHARTSSTGSQNSSSLSTETPPSSAPTSTPLAGCDTDTTTHPSLPRLREAIGPEGLEIREHPCSIFTEYSYGKDIWDVVRPVIYVVPQIVFRSVKPEQEFDLVLAHLSQLQAEENLRWLPLDAAPDDELDVQEMLVESIIARAEAELRISKPLGGGGNWQLTVWP</sequence>
<feature type="region of interest" description="Disordered" evidence="1">
    <location>
        <begin position="1"/>
        <end position="58"/>
    </location>
</feature>
<evidence type="ECO:0000256" key="1">
    <source>
        <dbReference type="SAM" id="MobiDB-lite"/>
    </source>
</evidence>
<feature type="compositionally biased region" description="Polar residues" evidence="1">
    <location>
        <begin position="1"/>
        <end position="14"/>
    </location>
</feature>
<evidence type="ECO:0000313" key="3">
    <source>
        <dbReference type="Proteomes" id="UP000001194"/>
    </source>
</evidence>
<dbReference type="KEGG" id="lbc:LACBIDRAFT_293269"/>
<dbReference type="AlphaFoldDB" id="B0D2K5"/>
<name>B0D2K5_LACBS</name>
<gene>
    <name evidence="2" type="ORF">LACBIDRAFT_293269</name>
</gene>
<keyword evidence="3" id="KW-1185">Reference proteome</keyword>
<feature type="compositionally biased region" description="Low complexity" evidence="1">
    <location>
        <begin position="15"/>
        <end position="42"/>
    </location>
</feature>
<dbReference type="GeneID" id="6073909"/>
<evidence type="ECO:0000313" key="2">
    <source>
        <dbReference type="EMBL" id="EDR10767.1"/>
    </source>
</evidence>
<accession>B0D2K5</accession>
<dbReference type="HOGENOM" id="CLU_1532830_0_0_1"/>
<proteinExistence type="predicted"/>